<dbReference type="InterPro" id="IPR044016">
    <property type="entry name" value="Big_13"/>
</dbReference>
<feature type="domain" description="SbsA Ig-like" evidence="6">
    <location>
        <begin position="1239"/>
        <end position="1322"/>
    </location>
</feature>
<keyword evidence="2" id="KW-0964">Secreted</keyword>
<sequence length="2694" mass="284179">MQNQVLAPEVIAALKAENDHSFLELRGEKFAVEHAETPGIFLVDNTGKISINFLADAGSYRSEMAIFSLQGIDNFTPGSGDYIKEAARRALSNSPLGYIVIIDPNEGAKFTGELGENNQNEGNYSGIKTFDFTPGSQIAMMLVPQGTVQQVFDNPNVGNNQRPLFSIAAANPNNATQMGQLVPGTFGWEDIRVDQNTDADYNDIIFQIKGATGTTTEVGQLFAVGKDWRNLPLGQEIITFASIGLIAKLAQDTGIVDSVTNNPEIVGSLNNASNISKLQARLGGSNFADILSELKPDGNFVLNKNKLAQINGGQLADGEYQLTLRAENQGGNVDEFLVKFTLDNTKPGIPTEIGLKNDSDTVTNQNTPTITGKGETGALIEILDGQNKLGQTIVVNGFWEITTSQITDGLKNLTITATDIAGNKSDAGTKEFTIDSALPQINITNPQANAQLTTGARLQGTVNGTGSIIDKLTYRFGDGSEINVPVNAQGAFDVELNLTGLSSGQQNLIIKAIDLAGNSTETTQIVVITQSTPDTTAPLITASLNNDTGINTDGITFDSTITGTVTDSSEITTFQAKLNSGNFVDVLAKLQNGNFTLDTATLTQINGGQLPDGTYQLTLKAEDKFGNVSSEVKLDFTLDITAPQTPGFMLDTILDSAPIGDSRTTFTNVKLIGQTEANTTVKLQGIGTSITTDATGKFNFTNVELALGDNSFTVNAQDIAGNTSTFTTIIKRVEQDNGDVVLDWNATLLNAIYEDKTTPPVASRNMAITQTAVFDAINTITGTYKNYHFTGTAPTIVSAEAAAASAAHQVLINLYPGQKSYFDNALTASLAEITDGTAEDNGVTFGRTVADAILTFRSGDGSSSTITYTPGTNPGQWQPTSPGFASALLPQWGQVTPFALTSGDQFRPDGTPALNSAEYTTEFNQVKDLGSKNSTNRTTEQTQIAKFWADGSGTFTPPGHWNQIAQNVAATKGNSLVDNARLFALLDISLADAGIAAWDAKYNYNFWRPITAIQNADSDGNADTIADASWTPLLTTPPFPEYVSGHSTFSGAAETILTGLLGNNVSFTTNSLGTPGIYRTFSNFTNAANEAGISRIYGGIHFNSANVEGLATGRSVGNYVLENLLAPKDNIPPTVAISSTPSTATSFVELTFNEPVQDSSFTADKYSLVISGGVNDGQAVTISSVEKLSSTLVRLNLAAAFTTGNYKLTVASGLTDIAGNATTTAQNFDLNIAAAPLEISPNNGEEMVGLNRETVVRFGKKIDPTTVKDDSFYLIANGQRIAGNIKVSSTEEFATFFYANPLPASTEVRVVVDGSKIIGRDGVAIDGNLDGVAGGIATADFTTLPITRIPGTDVWGYVYDSYNKNPDGSNIPIKGVTIRLDALPNVFAVTDDKGYFILEDVPAPDFYVYIDGSTATGAPAATQYASLGKPFHSVPGQSTQLFMDGLPFDVYLPPMAASDVKPLSTTEDTQVGFGEVSQAFLQQLFPDVDPDVWTQVQVTFVAGSAQDDAGNVATQAMIIPVDPQRLPAPLPPGVDPQLVISIQAGGANGFNREADGGATNFDVPAPIQFPNLEGLKPGEKSLFWSFDHDAGKWIVIGTGTVSEDGLTIKSDPGVGVLAPGWHFVNPGTPTNGPTKPDKPDDCDPDVFTIENAIDLFEQVTKCTAGFFKIQGLIAKVFEIASEAKSLIGSADKLLKGLEDGSLNASDVQALFQSINSTKKILKSTFDGIKDQNPLGKALAISKCLENLLGFSASVCGKITEQDSGCNTIAVKTVCNGLDLAKSTLGKVNSLIEKAEEGLKESLFALACGTIDQIASLLGFAAQNEGARIGVNSINIQAESDTVSPETLEELKTLVPKLIGEMEGFLVNAEAGAEMGEILEDVGQQIGDLEPSVGQMAGELLDYPANAYYLIEYGNFASRGRTDANGQFDTILAPNTEFKLSIYDAQSGRIATYTGKTTASGFATEIPALAYVTTEGIAKVYQQQGIDLPEDLINELSDADLYGLPDSDNDGLVDEAENIIGTTANKKDTDNDGINDLAEIQQGLDPLGGQAFPTGIISSLPLFGEAKAITVTGSTTNTQNQTAYVATGSYGLAIVNASQFNNPIILGQLDLPGGDATDVAVDTNLQIAAVASNNGGLQLVDVSDPMLPVLKQTININASQVEVVDGIAYATVGTSLRAVDLLSGEQIQQVTLPGSGTVTGLARDGSYLYGFISGPDIFFTVDISNSAAVTLKGQLTVSIASTDVGVFAGNGVAYLAGSGMRTIDISNPANPTLISDSDLFFTARNIALNGSGLALIASEDQGIGVYDIIDPQNTNNVVFSIDTPGFTYGVALASGIAYVADGTGGLQVINYLPFDNKGVAPTVMITSPVVDLDPNQAGIQITEGGSISIQANVTDDVQVRNVELLVNGQVVSNDLSFPFDLNAIALSNDPNAPVVNVQTRVTDTGGNTSLSNILTFDLVPDTIAPSIDSFSANMRTATIRFSEALDTTKITAANFTLINSSNQTSVPENIQFRDGDRTIQLTYPVLAVGNYQLVIDAAQLSDRAGNALGVEDVIKTFDITPELIFTAPQSGFVGFSGTPVLITTFEIAPNTTLPTQIQDIEISFVMDDGDSAPGDFDFNDLTLYLDDINTGIILNGWPNDASDFRNTVSGTPLNGDAILAALQADGKLIATFSDADPDDNFWDLSGGFDATLKIK</sequence>
<dbReference type="InterPro" id="IPR011044">
    <property type="entry name" value="Quino_amine_DH_bsu"/>
</dbReference>
<dbReference type="Pfam" id="PF19077">
    <property type="entry name" value="Big_13"/>
    <property type="match status" value="2"/>
</dbReference>
<evidence type="ECO:0000259" key="8">
    <source>
        <dbReference type="Pfam" id="PF19077"/>
    </source>
</evidence>
<feature type="domain" description="Phosphatidic acid phosphatase type 2/haloperoxidase" evidence="5">
    <location>
        <begin position="996"/>
        <end position="1120"/>
    </location>
</feature>
<dbReference type="EMBL" id="BJCE01000010">
    <property type="protein sequence ID" value="GCL35462.1"/>
    <property type="molecule type" value="Genomic_DNA"/>
</dbReference>
<dbReference type="NCBIfam" id="NF033510">
    <property type="entry name" value="Ca_tandemer"/>
    <property type="match status" value="1"/>
</dbReference>
<dbReference type="Pfam" id="PF01569">
    <property type="entry name" value="PAP2"/>
    <property type="match status" value="1"/>
</dbReference>
<dbReference type="Gene3D" id="2.60.40.10">
    <property type="entry name" value="Immunoglobulins"/>
    <property type="match status" value="5"/>
</dbReference>
<dbReference type="Pfam" id="PF08309">
    <property type="entry name" value="LVIVD"/>
    <property type="match status" value="2"/>
</dbReference>
<dbReference type="InterPro" id="IPR008969">
    <property type="entry name" value="CarboxyPept-like_regulatory"/>
</dbReference>
<dbReference type="Gene3D" id="1.10.606.20">
    <property type="match status" value="1"/>
</dbReference>
<dbReference type="SUPFAM" id="SSF49464">
    <property type="entry name" value="Carboxypeptidase regulatory domain-like"/>
    <property type="match status" value="1"/>
</dbReference>
<comment type="subcellular location">
    <subcellularLocation>
        <location evidence="1">Secreted</location>
    </subcellularLocation>
</comment>
<dbReference type="SUPFAM" id="SSF50969">
    <property type="entry name" value="YVTN repeat-like/Quinoprotein amine dehydrogenase"/>
    <property type="match status" value="1"/>
</dbReference>
<evidence type="ECO:0000313" key="9">
    <source>
        <dbReference type="EMBL" id="GCL35462.1"/>
    </source>
</evidence>
<dbReference type="SUPFAM" id="SSF48317">
    <property type="entry name" value="Acid phosphatase/Vanadium-dependent haloperoxidase"/>
    <property type="match status" value="1"/>
</dbReference>
<organism evidence="9 10">
    <name type="scientific">Sphaerospermopsis reniformis</name>
    <dbReference type="NCBI Taxonomy" id="531300"/>
    <lineage>
        <taxon>Bacteria</taxon>
        <taxon>Bacillati</taxon>
        <taxon>Cyanobacteriota</taxon>
        <taxon>Cyanophyceae</taxon>
        <taxon>Nostocales</taxon>
        <taxon>Aphanizomenonaceae</taxon>
        <taxon>Sphaerospermopsis</taxon>
    </lineage>
</organism>
<evidence type="ECO:0000259" key="7">
    <source>
        <dbReference type="Pfam" id="PF13448"/>
    </source>
</evidence>
<dbReference type="InterPro" id="IPR013211">
    <property type="entry name" value="LVIVD"/>
</dbReference>
<dbReference type="Pfam" id="PF18884">
    <property type="entry name" value="TSP3_bac"/>
    <property type="match status" value="2"/>
</dbReference>
<dbReference type="PANTHER" id="PTHR34599">
    <property type="entry name" value="PEROXIDASE-RELATED"/>
    <property type="match status" value="1"/>
</dbReference>
<evidence type="ECO:0000256" key="4">
    <source>
        <dbReference type="ARBA" id="ARBA00022837"/>
    </source>
</evidence>
<evidence type="ECO:0000259" key="6">
    <source>
        <dbReference type="Pfam" id="PF13205"/>
    </source>
</evidence>
<dbReference type="Pfam" id="PF13205">
    <property type="entry name" value="Big_5"/>
    <property type="match status" value="1"/>
</dbReference>
<evidence type="ECO:0000256" key="2">
    <source>
        <dbReference type="ARBA" id="ARBA00022525"/>
    </source>
</evidence>
<dbReference type="Gene3D" id="2.60.40.1220">
    <property type="match status" value="2"/>
</dbReference>
<dbReference type="Pfam" id="PF17957">
    <property type="entry name" value="Big_7"/>
    <property type="match status" value="1"/>
</dbReference>
<feature type="domain" description="DUF4114" evidence="7">
    <location>
        <begin position="132"/>
        <end position="210"/>
    </location>
</feature>
<dbReference type="InterPro" id="IPR059100">
    <property type="entry name" value="TSP3_bac"/>
</dbReference>
<dbReference type="InterPro" id="IPR025193">
    <property type="entry name" value="DUF4114"/>
</dbReference>
<feature type="domain" description="Bacterial Ig-like" evidence="8">
    <location>
        <begin position="357"/>
        <end position="435"/>
    </location>
</feature>
<dbReference type="InterPro" id="IPR036938">
    <property type="entry name" value="PAP2/HPO_sf"/>
</dbReference>
<proteinExistence type="predicted"/>
<reference evidence="10" key="1">
    <citation type="submission" date="2019-02" db="EMBL/GenBank/DDBJ databases">
        <title>Draft genome sequence of Sphaerospermopsis reniformis NIES-1949.</title>
        <authorList>
            <person name="Yamaguchi H."/>
            <person name="Suzuki S."/>
            <person name="Kawachi M."/>
        </authorList>
    </citation>
    <scope>NUCLEOTIDE SEQUENCE [LARGE SCALE GENOMIC DNA]</scope>
    <source>
        <strain evidence="10">NIES-1949</strain>
    </source>
</reference>
<evidence type="ECO:0000259" key="5">
    <source>
        <dbReference type="Pfam" id="PF01569"/>
    </source>
</evidence>
<keyword evidence="4" id="KW-0106">Calcium</keyword>
<keyword evidence="3" id="KW-0732">Signal</keyword>
<evidence type="ECO:0000256" key="1">
    <source>
        <dbReference type="ARBA" id="ARBA00004613"/>
    </source>
</evidence>
<dbReference type="InterPro" id="IPR000326">
    <property type="entry name" value="PAP2/HPO"/>
</dbReference>
<dbReference type="InterPro" id="IPR052559">
    <property type="entry name" value="V-haloperoxidase"/>
</dbReference>
<protein>
    <submittedName>
        <fullName evidence="9">Uncharacterized protein</fullName>
    </submittedName>
</protein>
<dbReference type="InterPro" id="IPR032812">
    <property type="entry name" value="SbsA_Ig"/>
</dbReference>
<accession>A0A479ZTF8</accession>
<gene>
    <name evidence="9" type="ORF">SR1949_05570</name>
</gene>
<evidence type="ECO:0000256" key="3">
    <source>
        <dbReference type="ARBA" id="ARBA00022729"/>
    </source>
</evidence>
<dbReference type="Pfam" id="PF13448">
    <property type="entry name" value="DUF4114"/>
    <property type="match status" value="1"/>
</dbReference>
<dbReference type="Proteomes" id="UP000300142">
    <property type="component" value="Unassembled WGS sequence"/>
</dbReference>
<keyword evidence="10" id="KW-1185">Reference proteome</keyword>
<dbReference type="InterPro" id="IPR013783">
    <property type="entry name" value="Ig-like_fold"/>
</dbReference>
<feature type="domain" description="Bacterial Ig-like" evidence="8">
    <location>
        <begin position="537"/>
        <end position="639"/>
    </location>
</feature>
<comment type="caution">
    <text evidence="9">The sequence shown here is derived from an EMBL/GenBank/DDBJ whole genome shotgun (WGS) entry which is preliminary data.</text>
</comment>
<dbReference type="InterPro" id="IPR014755">
    <property type="entry name" value="Cu-Rt/internalin_Ig-like"/>
</dbReference>
<name>A0A479ZTF8_9CYAN</name>
<evidence type="ECO:0000313" key="10">
    <source>
        <dbReference type="Proteomes" id="UP000300142"/>
    </source>
</evidence>
<dbReference type="CDD" id="cd03398">
    <property type="entry name" value="PAP2_haloperoxidase"/>
    <property type="match status" value="1"/>
</dbReference>
<dbReference type="PANTHER" id="PTHR34599:SF1">
    <property type="entry name" value="PHOSPHATIDIC ACID PHOSPHATASE TYPE 2_HALOPEROXIDASE DOMAIN-CONTAINING PROTEIN"/>
    <property type="match status" value="1"/>
</dbReference>